<protein>
    <recommendedName>
        <fullName evidence="2">RloG protein</fullName>
    </recommendedName>
</protein>
<organism evidence="1">
    <name type="scientific">Campylobacter upsaliensis</name>
    <dbReference type="NCBI Taxonomy" id="28080"/>
    <lineage>
        <taxon>Bacteria</taxon>
        <taxon>Pseudomonadati</taxon>
        <taxon>Campylobacterota</taxon>
        <taxon>Epsilonproteobacteria</taxon>
        <taxon>Campylobacterales</taxon>
        <taxon>Campylobacteraceae</taxon>
        <taxon>Campylobacter</taxon>
    </lineage>
</organism>
<name>A0A5L8Z754_CAMUP</name>
<evidence type="ECO:0008006" key="2">
    <source>
        <dbReference type="Google" id="ProtNLM"/>
    </source>
</evidence>
<dbReference type="AlphaFoldDB" id="A0A5L8Z754"/>
<proteinExistence type="predicted"/>
<gene>
    <name evidence="1" type="ORF">D0B03_00730</name>
</gene>
<reference evidence="1" key="1">
    <citation type="submission" date="2018-08" db="EMBL/GenBank/DDBJ databases">
        <authorList>
            <consortium name="PulseNet: The National Subtyping Network for Foodborne Disease Surveillance"/>
            <person name="Tarr C.L."/>
            <person name="Trees E."/>
            <person name="Katz L.S."/>
            <person name="Carleton-Romer H.A."/>
            <person name="Stroika S."/>
            <person name="Kucerova Z."/>
            <person name="Roache K.F."/>
            <person name="Sabol A.L."/>
            <person name="Besser J."/>
            <person name="Gerner-Smidt P."/>
        </authorList>
    </citation>
    <scope>NUCLEOTIDE SEQUENCE</scope>
    <source>
        <strain evidence="1">PNUSAC005770</strain>
    </source>
</reference>
<sequence length="252" mass="29738">MKELVISLKIEKEKPLNLQDFSAAILALNASLSRFVEQERGINEFALELKSVEKGSDIFNFLVSVYSIFSINEYISAINSYFDLWKNLKIIKNQNVEQIQKEKYIDKMMVKDMLNIIKLYENGANAKIINNFNDSQIVINQNTYKLYGENLDCLCKLKGFEEKREVKSIFENMLIEFYQTTNSQKPLKHKAFCFNLSKSAKDIFIDDERLKQEMLENPYNYRFLVDLEVYKDERGKITTYRAYHYKDKILKG</sequence>
<comment type="caution">
    <text evidence="1">The sequence shown here is derived from an EMBL/GenBank/DDBJ whole genome shotgun (WGS) entry which is preliminary data.</text>
</comment>
<dbReference type="EMBL" id="AACSBQ010000002">
    <property type="protein sequence ID" value="EAL8902843.1"/>
    <property type="molecule type" value="Genomic_DNA"/>
</dbReference>
<accession>A0A5L8Z754</accession>
<evidence type="ECO:0000313" key="1">
    <source>
        <dbReference type="EMBL" id="EAL8902843.1"/>
    </source>
</evidence>